<organism evidence="1 2">
    <name type="scientific">Telluria aromaticivorans</name>
    <dbReference type="NCBI Taxonomy" id="2725995"/>
    <lineage>
        <taxon>Bacteria</taxon>
        <taxon>Pseudomonadati</taxon>
        <taxon>Pseudomonadota</taxon>
        <taxon>Betaproteobacteria</taxon>
        <taxon>Burkholderiales</taxon>
        <taxon>Oxalobacteraceae</taxon>
        <taxon>Telluria group</taxon>
        <taxon>Telluria</taxon>
    </lineage>
</organism>
<sequence>MNVMKHMEAVFVVAISLAVSSSYLLDSIPEAQARSYAADTALVASGDKMAVVTVTAKRLTDEEKQAAGSRG</sequence>
<protein>
    <submittedName>
        <fullName evidence="1">Uncharacterized protein</fullName>
    </submittedName>
</protein>
<gene>
    <name evidence="1" type="ORF">HGB41_09570</name>
</gene>
<dbReference type="RefSeq" id="WP_171083651.1">
    <property type="nucleotide sequence ID" value="NZ_JABAIV010000003.1"/>
</dbReference>
<dbReference type="EMBL" id="JABAIV010000003">
    <property type="protein sequence ID" value="NNG23247.1"/>
    <property type="molecule type" value="Genomic_DNA"/>
</dbReference>
<name>A0A7Y2NYW1_9BURK</name>
<keyword evidence="2" id="KW-1185">Reference proteome</keyword>
<reference evidence="1 2" key="1">
    <citation type="submission" date="2020-04" db="EMBL/GenBank/DDBJ databases">
        <title>Massilia sp. nov., a cold adapted bacteria isolated from Arctic soil.</title>
        <authorList>
            <person name="Son J."/>
            <person name="Ka J.-O."/>
        </authorList>
    </citation>
    <scope>NUCLEOTIDE SEQUENCE [LARGE SCALE GENOMIC DNA]</scope>
    <source>
        <strain evidence="1 2">ML15P13</strain>
    </source>
</reference>
<dbReference type="AlphaFoldDB" id="A0A7Y2NYW1"/>
<accession>A0A7Y2NYW1</accession>
<evidence type="ECO:0000313" key="1">
    <source>
        <dbReference type="EMBL" id="NNG23247.1"/>
    </source>
</evidence>
<comment type="caution">
    <text evidence="1">The sequence shown here is derived from an EMBL/GenBank/DDBJ whole genome shotgun (WGS) entry which is preliminary data.</text>
</comment>
<dbReference type="Proteomes" id="UP000533905">
    <property type="component" value="Unassembled WGS sequence"/>
</dbReference>
<evidence type="ECO:0000313" key="2">
    <source>
        <dbReference type="Proteomes" id="UP000533905"/>
    </source>
</evidence>
<proteinExistence type="predicted"/>